<sequence length="169" mass="18853">MGRGVCNNFYLNSYASAFSDEECKLPIIPQTTILSVVCMSLQANKIKDTLRNLDIGAGSQETLQNVKLFSLELLHEDFKITPGGLFTLDLSLVYVSLIANFELIQIAIEKYNPVIVMLSETHVTEEILDSEISIKGYNILRCNSYSRHTGGVIMYVKLGVDILEKAHGY</sequence>
<dbReference type="GO" id="GO:0005886">
    <property type="term" value="C:plasma membrane"/>
    <property type="evidence" value="ECO:0007669"/>
    <property type="project" value="UniProtKB-SubCell"/>
</dbReference>
<dbReference type="InterPro" id="IPR013604">
    <property type="entry name" value="7TM_chemorcpt"/>
</dbReference>
<reference evidence="6 7" key="1">
    <citation type="journal article" date="2024" name="BMC Genomics">
        <title>De novo assembly and annotation of Popillia japonica's genome with initial clues to its potential as an invasive pest.</title>
        <authorList>
            <person name="Cucini C."/>
            <person name="Boschi S."/>
            <person name="Funari R."/>
            <person name="Cardaioli E."/>
            <person name="Iannotti N."/>
            <person name="Marturano G."/>
            <person name="Paoli F."/>
            <person name="Bruttini M."/>
            <person name="Carapelli A."/>
            <person name="Frati F."/>
            <person name="Nardi F."/>
        </authorList>
    </citation>
    <scope>NUCLEOTIDE SEQUENCE [LARGE SCALE GENOMIC DNA]</scope>
    <source>
        <strain evidence="6">DMR45628</strain>
    </source>
</reference>
<dbReference type="GO" id="GO:0050909">
    <property type="term" value="P:sensory perception of taste"/>
    <property type="evidence" value="ECO:0007669"/>
    <property type="project" value="InterPro"/>
</dbReference>
<gene>
    <name evidence="6" type="ORF">QE152_g29</name>
</gene>
<keyword evidence="5" id="KW-0472">Membrane</keyword>
<dbReference type="Pfam" id="PF08395">
    <property type="entry name" value="7tm_7"/>
    <property type="match status" value="1"/>
</dbReference>
<evidence type="ECO:0000313" key="7">
    <source>
        <dbReference type="Proteomes" id="UP001458880"/>
    </source>
</evidence>
<keyword evidence="2" id="KW-1003">Cell membrane</keyword>
<evidence type="ECO:0000256" key="3">
    <source>
        <dbReference type="ARBA" id="ARBA00022692"/>
    </source>
</evidence>
<evidence type="ECO:0000256" key="4">
    <source>
        <dbReference type="ARBA" id="ARBA00022989"/>
    </source>
</evidence>
<dbReference type="Proteomes" id="UP001458880">
    <property type="component" value="Unassembled WGS sequence"/>
</dbReference>
<accession>A0AAW1NL05</accession>
<protein>
    <submittedName>
        <fullName evidence="6">7tm Chemosensory receptor</fullName>
    </submittedName>
</protein>
<keyword evidence="7" id="KW-1185">Reference proteome</keyword>
<dbReference type="InterPro" id="IPR036691">
    <property type="entry name" value="Endo/exonu/phosph_ase_sf"/>
</dbReference>
<organism evidence="6 7">
    <name type="scientific">Popillia japonica</name>
    <name type="common">Japanese beetle</name>
    <dbReference type="NCBI Taxonomy" id="7064"/>
    <lineage>
        <taxon>Eukaryota</taxon>
        <taxon>Metazoa</taxon>
        <taxon>Ecdysozoa</taxon>
        <taxon>Arthropoda</taxon>
        <taxon>Hexapoda</taxon>
        <taxon>Insecta</taxon>
        <taxon>Pterygota</taxon>
        <taxon>Neoptera</taxon>
        <taxon>Endopterygota</taxon>
        <taxon>Coleoptera</taxon>
        <taxon>Polyphaga</taxon>
        <taxon>Scarabaeiformia</taxon>
        <taxon>Scarabaeidae</taxon>
        <taxon>Rutelinae</taxon>
        <taxon>Popillia</taxon>
    </lineage>
</organism>
<dbReference type="AlphaFoldDB" id="A0AAW1NL05"/>
<dbReference type="Gene3D" id="3.60.10.10">
    <property type="entry name" value="Endonuclease/exonuclease/phosphatase"/>
    <property type="match status" value="1"/>
</dbReference>
<comment type="caution">
    <text evidence="6">The sequence shown here is derived from an EMBL/GenBank/DDBJ whole genome shotgun (WGS) entry which is preliminary data.</text>
</comment>
<proteinExistence type="predicted"/>
<dbReference type="EMBL" id="JASPKY010000001">
    <property type="protein sequence ID" value="KAK9759293.1"/>
    <property type="molecule type" value="Genomic_DNA"/>
</dbReference>
<evidence type="ECO:0000256" key="5">
    <source>
        <dbReference type="ARBA" id="ARBA00023136"/>
    </source>
</evidence>
<keyword evidence="4" id="KW-1133">Transmembrane helix</keyword>
<evidence type="ECO:0000256" key="1">
    <source>
        <dbReference type="ARBA" id="ARBA00004651"/>
    </source>
</evidence>
<evidence type="ECO:0000256" key="2">
    <source>
        <dbReference type="ARBA" id="ARBA00022475"/>
    </source>
</evidence>
<name>A0AAW1NL05_POPJA</name>
<keyword evidence="6" id="KW-0675">Receptor</keyword>
<evidence type="ECO:0000313" key="6">
    <source>
        <dbReference type="EMBL" id="KAK9759293.1"/>
    </source>
</evidence>
<keyword evidence="3" id="KW-0812">Transmembrane</keyword>
<comment type="subcellular location">
    <subcellularLocation>
        <location evidence="1">Cell membrane</location>
        <topology evidence="1">Multi-pass membrane protein</topology>
    </subcellularLocation>
</comment>